<comment type="subunit">
    <text evidence="2">Homodimer.</text>
</comment>
<evidence type="ECO:0000256" key="3">
    <source>
        <dbReference type="PIRSR" id="PIRSR036893-52"/>
    </source>
</evidence>
<protein>
    <recommendedName>
        <fullName evidence="2">Outer membrane lipoprotein Blc</fullName>
    </recommendedName>
</protein>
<keyword evidence="2 3" id="KW-0449">Lipoprotein</keyword>
<dbReference type="EMBL" id="JACYTR010000006">
    <property type="protein sequence ID" value="MBD8525089.1"/>
    <property type="molecule type" value="Genomic_DNA"/>
</dbReference>
<feature type="lipid moiety-binding region" description="S-diacylglycerol cysteine" evidence="3">
    <location>
        <position position="20"/>
    </location>
</feature>
<reference evidence="5 6" key="1">
    <citation type="submission" date="2020-09" db="EMBL/GenBank/DDBJ databases">
        <title>Pseudoxanthomonas sp. CAU 1598 isolated from sand of Yaerae Beach.</title>
        <authorList>
            <person name="Kim W."/>
        </authorList>
    </citation>
    <scope>NUCLEOTIDE SEQUENCE [LARGE SCALE GENOMIC DNA]</scope>
    <source>
        <strain evidence="5 6">CAU 1598</strain>
    </source>
</reference>
<dbReference type="InterPro" id="IPR000566">
    <property type="entry name" value="Lipocln_cytosolic_FA-bd_dom"/>
</dbReference>
<evidence type="ECO:0000313" key="6">
    <source>
        <dbReference type="Proteomes" id="UP000613768"/>
    </source>
</evidence>
<comment type="subcellular location">
    <subcellularLocation>
        <location evidence="2">Cell outer membrane</location>
    </subcellularLocation>
</comment>
<comment type="caution">
    <text evidence="5">The sequence shown here is derived from an EMBL/GenBank/DDBJ whole genome shotgun (WGS) entry which is preliminary data.</text>
</comment>
<dbReference type="PROSITE" id="PS51257">
    <property type="entry name" value="PROKAR_LIPOPROTEIN"/>
    <property type="match status" value="1"/>
</dbReference>
<evidence type="ECO:0000256" key="2">
    <source>
        <dbReference type="PIRNR" id="PIRNR036893"/>
    </source>
</evidence>
<keyword evidence="6" id="KW-1185">Reference proteome</keyword>
<evidence type="ECO:0000313" key="5">
    <source>
        <dbReference type="EMBL" id="MBD8525089.1"/>
    </source>
</evidence>
<dbReference type="CDD" id="cd19438">
    <property type="entry name" value="lipocalin_Blc-like"/>
    <property type="match status" value="1"/>
</dbReference>
<organism evidence="5 6">
    <name type="scientific">Pseudomarimonas arenosa</name>
    <dbReference type="NCBI Taxonomy" id="2774145"/>
    <lineage>
        <taxon>Bacteria</taxon>
        <taxon>Pseudomonadati</taxon>
        <taxon>Pseudomonadota</taxon>
        <taxon>Gammaproteobacteria</taxon>
        <taxon>Lysobacterales</taxon>
        <taxon>Lysobacteraceae</taxon>
        <taxon>Pseudomarimonas</taxon>
    </lineage>
</organism>
<dbReference type="AlphaFoldDB" id="A0AAW3ZK61"/>
<dbReference type="PANTHER" id="PTHR10612:SF34">
    <property type="entry name" value="APOLIPOPROTEIN D"/>
    <property type="match status" value="1"/>
</dbReference>
<keyword evidence="3" id="KW-0564">Palmitate</keyword>
<keyword evidence="2" id="KW-0732">Signal</keyword>
<dbReference type="Gene3D" id="2.40.128.20">
    <property type="match status" value="1"/>
</dbReference>
<dbReference type="GO" id="GO:0008289">
    <property type="term" value="F:lipid binding"/>
    <property type="evidence" value="ECO:0007669"/>
    <property type="project" value="UniProtKB-UniRule"/>
</dbReference>
<keyword evidence="2" id="KW-0446">Lipid-binding</keyword>
<dbReference type="SUPFAM" id="SSF50814">
    <property type="entry name" value="Lipocalins"/>
    <property type="match status" value="1"/>
</dbReference>
<sequence>MHCRKRWPLALLLMIGITACSSLPTRPAPAIEIDLPRFMGTWYVIAHVPYWLEEGKLTARDVYRLREDGRIDNDYVFKRRWDGPEHRWQGVSTVQPGSGGAHWQVQFVWPFKSDLHVLEVSADYQWALLSNPRRDLAWVFHRQAEVDEAELQDWLTRLSAYGVDPTELRRVEQVPSS</sequence>
<dbReference type="Proteomes" id="UP000613768">
    <property type="component" value="Unassembled WGS sequence"/>
</dbReference>
<keyword evidence="2" id="KW-0998">Cell outer membrane</keyword>
<dbReference type="GO" id="GO:0009279">
    <property type="term" value="C:cell outer membrane"/>
    <property type="evidence" value="ECO:0007669"/>
    <property type="project" value="UniProtKB-SubCell"/>
</dbReference>
<comment type="function">
    <text evidence="2">Involved in the storage or transport of lipids necessary for membrane maintenance under stressful conditions. Displays a binding preference for lysophospholipids.</text>
</comment>
<feature type="signal peptide" evidence="2">
    <location>
        <begin position="1"/>
        <end position="30"/>
    </location>
</feature>
<dbReference type="InterPro" id="IPR012674">
    <property type="entry name" value="Calycin"/>
</dbReference>
<gene>
    <name evidence="5" type="ORF">IFO71_04975</name>
</gene>
<feature type="domain" description="Lipocalin/cytosolic fatty-acid binding" evidence="4">
    <location>
        <begin position="33"/>
        <end position="173"/>
    </location>
</feature>
<evidence type="ECO:0000256" key="1">
    <source>
        <dbReference type="ARBA" id="ARBA00006889"/>
    </source>
</evidence>
<dbReference type="InterPro" id="IPR022271">
    <property type="entry name" value="Lipocalin_ApoD"/>
</dbReference>
<feature type="lipid moiety-binding region" description="N-palmitoyl cysteine" evidence="3">
    <location>
        <position position="20"/>
    </location>
</feature>
<dbReference type="PANTHER" id="PTHR10612">
    <property type="entry name" value="APOLIPOPROTEIN D"/>
    <property type="match status" value="1"/>
</dbReference>
<dbReference type="Pfam" id="PF08212">
    <property type="entry name" value="Lipocalin_2"/>
    <property type="match status" value="1"/>
</dbReference>
<comment type="similarity">
    <text evidence="1 2">Belongs to the calycin superfamily. Lipocalin family.</text>
</comment>
<accession>A0AAW3ZK61</accession>
<dbReference type="GO" id="GO:0006950">
    <property type="term" value="P:response to stress"/>
    <property type="evidence" value="ECO:0007669"/>
    <property type="project" value="UniProtKB-ARBA"/>
</dbReference>
<dbReference type="PIRSF" id="PIRSF036893">
    <property type="entry name" value="Lipocalin_ApoD"/>
    <property type="match status" value="1"/>
</dbReference>
<keyword evidence="2" id="KW-0472">Membrane</keyword>
<feature type="chain" id="PRO_5043115816" description="Outer membrane lipoprotein Blc" evidence="2">
    <location>
        <begin position="31"/>
        <end position="177"/>
    </location>
</feature>
<proteinExistence type="inferred from homology"/>
<dbReference type="InterPro" id="IPR047202">
    <property type="entry name" value="Lipocalin_Blc-like_dom"/>
</dbReference>
<dbReference type="RefSeq" id="WP_192028434.1">
    <property type="nucleotide sequence ID" value="NZ_JACYTR010000006.1"/>
</dbReference>
<name>A0AAW3ZK61_9GAMM</name>
<evidence type="ECO:0000259" key="4">
    <source>
        <dbReference type="Pfam" id="PF08212"/>
    </source>
</evidence>